<dbReference type="STRING" id="1618490.US90_C0028G0007"/>
<dbReference type="Pfam" id="PF18895">
    <property type="entry name" value="T4SS_pilin"/>
    <property type="match status" value="1"/>
</dbReference>
<keyword evidence="1" id="KW-1133">Transmembrane helix</keyword>
<evidence type="ECO:0000256" key="2">
    <source>
        <dbReference type="SAM" id="SignalP"/>
    </source>
</evidence>
<dbReference type="EMBL" id="LBUT01000028">
    <property type="protein sequence ID" value="KKQ68013.1"/>
    <property type="molecule type" value="Genomic_DNA"/>
</dbReference>
<reference evidence="3 4" key="1">
    <citation type="journal article" date="2015" name="Nature">
        <title>rRNA introns, odd ribosomes, and small enigmatic genomes across a large radiation of phyla.</title>
        <authorList>
            <person name="Brown C.T."/>
            <person name="Hug L.A."/>
            <person name="Thomas B.C."/>
            <person name="Sharon I."/>
            <person name="Castelle C.J."/>
            <person name="Singh A."/>
            <person name="Wilkins M.J."/>
            <person name="Williams K.H."/>
            <person name="Banfield J.F."/>
        </authorList>
    </citation>
    <scope>NUCLEOTIDE SEQUENCE [LARGE SCALE GENOMIC DNA]</scope>
</reference>
<evidence type="ECO:0000313" key="3">
    <source>
        <dbReference type="EMBL" id="KKQ68013.1"/>
    </source>
</evidence>
<dbReference type="AlphaFoldDB" id="A0A0G0JK00"/>
<name>A0A0G0JK00_9BACT</name>
<protein>
    <submittedName>
        <fullName evidence="3">Uncharacterized protein</fullName>
    </submittedName>
</protein>
<feature type="signal peptide" evidence="2">
    <location>
        <begin position="1"/>
        <end position="25"/>
    </location>
</feature>
<dbReference type="Proteomes" id="UP000034406">
    <property type="component" value="Unassembled WGS sequence"/>
</dbReference>
<dbReference type="InterPro" id="IPR043993">
    <property type="entry name" value="T4SS_pilin"/>
</dbReference>
<keyword evidence="2" id="KW-0732">Signal</keyword>
<evidence type="ECO:0000313" key="4">
    <source>
        <dbReference type="Proteomes" id="UP000034406"/>
    </source>
</evidence>
<organism evidence="3 4">
    <name type="scientific">Candidatus Shapirobacteria bacterium GW2011_GWE2_38_30</name>
    <dbReference type="NCBI Taxonomy" id="1618490"/>
    <lineage>
        <taxon>Bacteria</taxon>
        <taxon>Candidatus Shapironibacteriota</taxon>
    </lineage>
</organism>
<keyword evidence="1" id="KW-0472">Membrane</keyword>
<sequence length="132" mass="14586">MKYFVFLSILISGLFFLISPSPVTAQEEWSSQNAKCVAGPDNDVATIKGFECLFYNILQVISLIAGIVFFVMFLVGSFQYLFSLNDPKRVAQAGSTLTMAFVGLLGVIISWLILRFIQQFTGINVTNFVIPG</sequence>
<feature type="chain" id="PRO_5002532880" evidence="2">
    <location>
        <begin position="26"/>
        <end position="132"/>
    </location>
</feature>
<keyword evidence="1" id="KW-0812">Transmembrane</keyword>
<accession>A0A0G0JK00</accession>
<feature type="transmembrane region" description="Helical" evidence="1">
    <location>
        <begin position="57"/>
        <end position="82"/>
    </location>
</feature>
<feature type="transmembrane region" description="Helical" evidence="1">
    <location>
        <begin position="94"/>
        <end position="114"/>
    </location>
</feature>
<proteinExistence type="predicted"/>
<gene>
    <name evidence="3" type="ORF">US90_C0028G0007</name>
</gene>
<comment type="caution">
    <text evidence="3">The sequence shown here is derived from an EMBL/GenBank/DDBJ whole genome shotgun (WGS) entry which is preliminary data.</text>
</comment>
<evidence type="ECO:0000256" key="1">
    <source>
        <dbReference type="SAM" id="Phobius"/>
    </source>
</evidence>